<name>A0AAE2MQK2_RHILE</name>
<proteinExistence type="predicted"/>
<protein>
    <submittedName>
        <fullName evidence="1">Uncharacterized protein</fullName>
    </submittedName>
</protein>
<sequence>MIDDDSYRMPNRPYLPGNDAEIAAPGERWGGWDASDSQIIGSGHSRYRDCRIVVILHDDLE</sequence>
<dbReference type="AlphaFoldDB" id="A0AAE2MQK2"/>
<comment type="caution">
    <text evidence="1">The sequence shown here is derived from an EMBL/GenBank/DDBJ whole genome shotgun (WGS) entry which is preliminary data.</text>
</comment>
<dbReference type="RefSeq" id="WP_183609725.1">
    <property type="nucleotide sequence ID" value="NZ_JACHAZ010000008.1"/>
</dbReference>
<evidence type="ECO:0000313" key="1">
    <source>
        <dbReference type="EMBL" id="MBB4293104.1"/>
    </source>
</evidence>
<reference evidence="1 2" key="1">
    <citation type="submission" date="2020-08" db="EMBL/GenBank/DDBJ databases">
        <title>Genomic Encyclopedia of Type Strains, Phase IV (KMG-V): Genome sequencing to study the core and pangenomes of soil and plant-associated prokaryotes.</title>
        <authorList>
            <person name="Whitman W."/>
        </authorList>
    </citation>
    <scope>NUCLEOTIDE SEQUENCE [LARGE SCALE GENOMIC DNA]</scope>
    <source>
        <strain evidence="1 2">SEMIA 415</strain>
    </source>
</reference>
<gene>
    <name evidence="1" type="ORF">GGE16_005189</name>
</gene>
<dbReference type="Proteomes" id="UP000538507">
    <property type="component" value="Unassembled WGS sequence"/>
</dbReference>
<organism evidence="1 2">
    <name type="scientific">Rhizobium leguminosarum</name>
    <dbReference type="NCBI Taxonomy" id="384"/>
    <lineage>
        <taxon>Bacteria</taxon>
        <taxon>Pseudomonadati</taxon>
        <taxon>Pseudomonadota</taxon>
        <taxon>Alphaproteobacteria</taxon>
        <taxon>Hyphomicrobiales</taxon>
        <taxon>Rhizobiaceae</taxon>
        <taxon>Rhizobium/Agrobacterium group</taxon>
        <taxon>Rhizobium</taxon>
    </lineage>
</organism>
<dbReference type="EMBL" id="JACIGO010000008">
    <property type="protein sequence ID" value="MBB4293104.1"/>
    <property type="molecule type" value="Genomic_DNA"/>
</dbReference>
<accession>A0AAE2MQK2</accession>
<evidence type="ECO:0000313" key="2">
    <source>
        <dbReference type="Proteomes" id="UP000538507"/>
    </source>
</evidence>